<sequence>MSPPPRARPVLPGVGLPADEIADGLWLAAQRSLREVTRAEPPEVAGTVPDTPPQDGPEPDDDLDSDSRPSPPRERPMVPPEPVGGGPVEPEVEVRRPQRGATVESDWPVVDPLPGAAAIARALRPLSRPALSLHDVELDEERTAERAVQDGLWLPEFRPAPVRWLHLALVVDVGRSMVVWRRTASAFATLLQRQGAFGDVRMYTMDTDSDELTLRAGGSVSGRTISPASILDPTGRKVVLVLTDGVGPAWRGSALRALWRWACAGPTSVVNVLPPRRWNGTTLRPQRCLLNTPGPAAPNRLMDAEMLEAPAIERPAAVPVPVVALDVRWLGWWARFVAGLVVGPAPAMVVMASEEGTPPWPVADPIEDLVDPPPSPLERVLHFRSTATGTAFQLAGYLAAAPLNVPMMELVQGAMLPGSGPSDLSEVLTSGMLHTVNSGHEFRPDRPAFDFEPGVREELLATALRADTARVLRLVSDALGSRVPALQNLRAALEAPDAAHYPQLTAESEPYVRLQHVTLRALSGPYLARAGRLGHIAGVTGLSSWEARQDSFEKPSRNHMDGETMPETAGTASQMTPTLESTQTEPRGSELDPVASRRSPVSFAEAAQIALASVRSLPEEVDPALERPSVFGNVPQRNASFTGRGRLLDDLHARLAVGTTAVLPQAIYGMGGVGKSQLAAEYVYRHANDYQVVWWISAEQPELIRQALVALALQLKLPVRGEANIAVPAVLEALRVGRPFRNWLLVFDNAENVEAARPFFPVDGPGRILVTSRNFQWAASTRTLEVDVFERAESVELLRRRGSEITDTEADMLADALGDLPLAIDQAAVWRAETGMPVAEYLRLLAEKTNEILESSPPPDYQVPVAAAWNISLDALRTRNLGALELLNVCSFFAPEPISRNLLAAVRNAPLPMDLDATLRDAIRLSRAVRDINRYALARIDHRNNTIQLHRLVQTVLMGRMGARQLSEMRHAAHVLLAGGDPNDPVKSDNWARYNELLPHLRVSGAVHCDDSFVRQLIINEIVFLYQWGDHQGAYELAEEAVRVWREKLGDEDPQTLAAAIQLGHALRILGRYSEARSIDEHTLAVLKRTVGDAHEDTLTVTNSVAADLRAAGDFVAARRLDEQVVEQSRRSYGEDDPATLIAAHNLGVSLRLTGDFAAAQKLDKDTLLRKAQVLGEDSRSTLTTQTGLVLDELELGNYRYALAAQENVLAKCRRLFGDDNPATLWAMKNLSVAFRKSGDHPAARKLSEEAINRFQRRYGDNDPATIAVAVNHSVDLRQTGDLTGSRDLGRETLERYRSNLGAEHPHALSAATNLAVTLRLLGEIEAARELNSAALDHFRSILGPDHPATLICASNYASDLAAAGKVDKALELDTDTVERARRVLGENHPSTLAAALNYAIDLRLLNRETEAEAAFQDTLARFRQILREDHPATVAAMHSMRANFDVDPMPL</sequence>
<organism evidence="4 5">
    <name type="scientific">Dactylosporangium cerinum</name>
    <dbReference type="NCBI Taxonomy" id="1434730"/>
    <lineage>
        <taxon>Bacteria</taxon>
        <taxon>Bacillati</taxon>
        <taxon>Actinomycetota</taxon>
        <taxon>Actinomycetes</taxon>
        <taxon>Micromonosporales</taxon>
        <taxon>Micromonosporaceae</taxon>
        <taxon>Dactylosporangium</taxon>
    </lineage>
</organism>
<dbReference type="EMBL" id="JBHSIU010000021">
    <property type="protein sequence ID" value="MFC5000433.1"/>
    <property type="molecule type" value="Genomic_DNA"/>
</dbReference>
<dbReference type="InterPro" id="IPR011990">
    <property type="entry name" value="TPR-like_helical_dom_sf"/>
</dbReference>
<dbReference type="RefSeq" id="WP_380116986.1">
    <property type="nucleotide sequence ID" value="NZ_JBHSIU010000021.1"/>
</dbReference>
<dbReference type="InterPro" id="IPR002182">
    <property type="entry name" value="NB-ARC"/>
</dbReference>
<dbReference type="SUPFAM" id="SSF52540">
    <property type="entry name" value="P-loop containing nucleoside triphosphate hydrolases"/>
    <property type="match status" value="1"/>
</dbReference>
<dbReference type="Pfam" id="PF13424">
    <property type="entry name" value="TPR_12"/>
    <property type="match status" value="5"/>
</dbReference>
<dbReference type="InterPro" id="IPR053137">
    <property type="entry name" value="NLR-like"/>
</dbReference>
<dbReference type="InterPro" id="IPR047738">
    <property type="entry name" value="SAV_2336-like_N"/>
</dbReference>
<dbReference type="Proteomes" id="UP001595912">
    <property type="component" value="Unassembled WGS sequence"/>
</dbReference>
<evidence type="ECO:0000313" key="5">
    <source>
        <dbReference type="Proteomes" id="UP001595912"/>
    </source>
</evidence>
<dbReference type="PANTHER" id="PTHR46082">
    <property type="entry name" value="ATP/GTP-BINDING PROTEIN-RELATED"/>
    <property type="match status" value="1"/>
</dbReference>
<dbReference type="PANTHER" id="PTHR46082:SF6">
    <property type="entry name" value="AAA+ ATPASE DOMAIN-CONTAINING PROTEIN-RELATED"/>
    <property type="match status" value="1"/>
</dbReference>
<dbReference type="Gene3D" id="3.40.50.300">
    <property type="entry name" value="P-loop containing nucleotide triphosphate hydrolases"/>
    <property type="match status" value="1"/>
</dbReference>
<name>A0ABV9VVV1_9ACTN</name>
<dbReference type="Pfam" id="PF00931">
    <property type="entry name" value="NB-ARC"/>
    <property type="match status" value="1"/>
</dbReference>
<evidence type="ECO:0000259" key="3">
    <source>
        <dbReference type="Pfam" id="PF25000"/>
    </source>
</evidence>
<reference evidence="5" key="1">
    <citation type="journal article" date="2019" name="Int. J. Syst. Evol. Microbiol.">
        <title>The Global Catalogue of Microorganisms (GCM) 10K type strain sequencing project: providing services to taxonomists for standard genome sequencing and annotation.</title>
        <authorList>
            <consortium name="The Broad Institute Genomics Platform"/>
            <consortium name="The Broad Institute Genome Sequencing Center for Infectious Disease"/>
            <person name="Wu L."/>
            <person name="Ma J."/>
        </authorList>
    </citation>
    <scope>NUCLEOTIDE SEQUENCE [LARGE SCALE GENOMIC DNA]</scope>
    <source>
        <strain evidence="5">CGMCC 4.7152</strain>
    </source>
</reference>
<proteinExistence type="predicted"/>
<dbReference type="SUPFAM" id="SSF48452">
    <property type="entry name" value="TPR-like"/>
    <property type="match status" value="3"/>
</dbReference>
<feature type="region of interest" description="Disordered" evidence="1">
    <location>
        <begin position="33"/>
        <end position="108"/>
    </location>
</feature>
<feature type="compositionally biased region" description="Basic and acidic residues" evidence="1">
    <location>
        <begin position="65"/>
        <end position="76"/>
    </location>
</feature>
<dbReference type="Pfam" id="PF25000">
    <property type="entry name" value="DUF7779"/>
    <property type="match status" value="1"/>
</dbReference>
<evidence type="ECO:0000256" key="1">
    <source>
        <dbReference type="SAM" id="MobiDB-lite"/>
    </source>
</evidence>
<dbReference type="Gene3D" id="1.25.40.10">
    <property type="entry name" value="Tetratricopeptide repeat domain"/>
    <property type="match status" value="3"/>
</dbReference>
<evidence type="ECO:0000259" key="2">
    <source>
        <dbReference type="Pfam" id="PF00931"/>
    </source>
</evidence>
<comment type="caution">
    <text evidence="4">The sequence shown here is derived from an EMBL/GenBank/DDBJ whole genome shotgun (WGS) entry which is preliminary data.</text>
</comment>
<feature type="domain" description="DUF7779" evidence="3">
    <location>
        <begin position="881"/>
        <end position="965"/>
    </location>
</feature>
<gene>
    <name evidence="4" type="primary">fxsT</name>
    <name evidence="4" type="ORF">ACFPIJ_21650</name>
</gene>
<evidence type="ECO:0000313" key="4">
    <source>
        <dbReference type="EMBL" id="MFC5000433.1"/>
    </source>
</evidence>
<dbReference type="InterPro" id="IPR027417">
    <property type="entry name" value="P-loop_NTPase"/>
</dbReference>
<feature type="region of interest" description="Disordered" evidence="1">
    <location>
        <begin position="548"/>
        <end position="594"/>
    </location>
</feature>
<feature type="compositionally biased region" description="Polar residues" evidence="1">
    <location>
        <begin position="570"/>
        <end position="586"/>
    </location>
</feature>
<protein>
    <submittedName>
        <fullName evidence="4">FxSxx-COOH system tetratricopeptide repeat protein</fullName>
    </submittedName>
</protein>
<dbReference type="NCBIfam" id="NF040586">
    <property type="entry name" value="FxSxx_TPR"/>
    <property type="match status" value="1"/>
</dbReference>
<feature type="domain" description="NB-ARC" evidence="2">
    <location>
        <begin position="666"/>
        <end position="802"/>
    </location>
</feature>
<dbReference type="InterPro" id="IPR056681">
    <property type="entry name" value="DUF7779"/>
</dbReference>
<keyword evidence="5" id="KW-1185">Reference proteome</keyword>
<accession>A0ABV9VVV1</accession>
<feature type="compositionally biased region" description="Basic and acidic residues" evidence="1">
    <location>
        <begin position="548"/>
        <end position="562"/>
    </location>
</feature>
<dbReference type="NCBIfam" id="NF041121">
    <property type="entry name" value="SAV_2336_NTERM"/>
    <property type="match status" value="1"/>
</dbReference>